<keyword evidence="1" id="KW-0147">Chitin-binding</keyword>
<name>A0A0L0N3H8_TOLOC</name>
<dbReference type="Pfam" id="PF01476">
    <property type="entry name" value="LysM"/>
    <property type="match status" value="1"/>
</dbReference>
<reference evidence="6 7" key="1">
    <citation type="journal article" date="2015" name="BMC Genomics">
        <title>The genome of the truffle-parasite Tolypocladium ophioglossoides and the evolution of antifungal peptaibiotics.</title>
        <authorList>
            <person name="Quandt C.A."/>
            <person name="Bushley K.E."/>
            <person name="Spatafora J.W."/>
        </authorList>
    </citation>
    <scope>NUCLEOTIDE SEQUENCE [LARGE SCALE GENOMIC DNA]</scope>
    <source>
        <strain evidence="6 7">CBS 100239</strain>
    </source>
</reference>
<dbReference type="Proteomes" id="UP000036947">
    <property type="component" value="Unassembled WGS sequence"/>
</dbReference>
<evidence type="ECO:0000256" key="2">
    <source>
        <dbReference type="ARBA" id="ARBA00023026"/>
    </source>
</evidence>
<gene>
    <name evidence="6" type="ORF">TOPH_06752</name>
</gene>
<dbReference type="InterPro" id="IPR036779">
    <property type="entry name" value="LysM_dom_sf"/>
</dbReference>
<dbReference type="AlphaFoldDB" id="A0A0L0N3H8"/>
<protein>
    <recommendedName>
        <fullName evidence="5">LysM domain-containing protein</fullName>
    </recommendedName>
</protein>
<evidence type="ECO:0000256" key="4">
    <source>
        <dbReference type="SAM" id="MobiDB-lite"/>
    </source>
</evidence>
<accession>A0A0L0N3H8</accession>
<dbReference type="STRING" id="1163406.A0A0L0N3H8"/>
<dbReference type="PANTHER" id="PTHR34997">
    <property type="entry name" value="AM15"/>
    <property type="match status" value="1"/>
</dbReference>
<dbReference type="EMBL" id="LFRF01000024">
    <property type="protein sequence ID" value="KND88571.1"/>
    <property type="molecule type" value="Genomic_DNA"/>
</dbReference>
<evidence type="ECO:0000259" key="5">
    <source>
        <dbReference type="PROSITE" id="PS51782"/>
    </source>
</evidence>
<dbReference type="InterPro" id="IPR018392">
    <property type="entry name" value="LysM"/>
</dbReference>
<feature type="compositionally biased region" description="Low complexity" evidence="4">
    <location>
        <begin position="114"/>
        <end position="130"/>
    </location>
</feature>
<dbReference type="SMART" id="SM00257">
    <property type="entry name" value="LysM"/>
    <property type="match status" value="1"/>
</dbReference>
<dbReference type="GO" id="GO:0008061">
    <property type="term" value="F:chitin binding"/>
    <property type="evidence" value="ECO:0007669"/>
    <property type="project" value="UniProtKB-KW"/>
</dbReference>
<feature type="domain" description="LysM" evidence="5">
    <location>
        <begin position="149"/>
        <end position="195"/>
    </location>
</feature>
<proteinExistence type="inferred from homology"/>
<organism evidence="6 7">
    <name type="scientific">Tolypocladium ophioglossoides (strain CBS 100239)</name>
    <name type="common">Snaketongue truffleclub</name>
    <name type="synonym">Elaphocordyceps ophioglossoides</name>
    <dbReference type="NCBI Taxonomy" id="1163406"/>
    <lineage>
        <taxon>Eukaryota</taxon>
        <taxon>Fungi</taxon>
        <taxon>Dikarya</taxon>
        <taxon>Ascomycota</taxon>
        <taxon>Pezizomycotina</taxon>
        <taxon>Sordariomycetes</taxon>
        <taxon>Hypocreomycetidae</taxon>
        <taxon>Hypocreales</taxon>
        <taxon>Ophiocordycipitaceae</taxon>
        <taxon>Tolypocladium</taxon>
    </lineage>
</organism>
<dbReference type="PROSITE" id="PS51782">
    <property type="entry name" value="LYSM"/>
    <property type="match status" value="1"/>
</dbReference>
<dbReference type="InterPro" id="IPR052210">
    <property type="entry name" value="LysM1-like"/>
</dbReference>
<evidence type="ECO:0000256" key="1">
    <source>
        <dbReference type="ARBA" id="ARBA00022669"/>
    </source>
</evidence>
<comment type="caution">
    <text evidence="6">The sequence shown here is derived from an EMBL/GenBank/DDBJ whole genome shotgun (WGS) entry which is preliminary data.</text>
</comment>
<keyword evidence="2" id="KW-0843">Virulence</keyword>
<evidence type="ECO:0000256" key="3">
    <source>
        <dbReference type="ARBA" id="ARBA00044955"/>
    </source>
</evidence>
<comment type="similarity">
    <text evidence="3">Belongs to the secreted LysM effector family.</text>
</comment>
<dbReference type="Gene3D" id="3.10.350.10">
    <property type="entry name" value="LysM domain"/>
    <property type="match status" value="1"/>
</dbReference>
<dbReference type="SUPFAM" id="SSF54106">
    <property type="entry name" value="LysM domain"/>
    <property type="match status" value="1"/>
</dbReference>
<dbReference type="OrthoDB" id="2281372at2759"/>
<dbReference type="PANTHER" id="PTHR34997:SF1">
    <property type="entry name" value="PEPTIDOGLYCAN-BINDING LYSIN DOMAIN"/>
    <property type="match status" value="1"/>
</dbReference>
<evidence type="ECO:0000313" key="7">
    <source>
        <dbReference type="Proteomes" id="UP000036947"/>
    </source>
</evidence>
<sequence>MPTSCLATGVPTTAPAWTFPSYTTATQPTTLPLAPGTLSNCSTYAEYVDPPRNTSTINTCYVVASFYDRDVNDFVSWNPSLSYDANNPADCQLKQGYRYCAKLTLPTATTTSLASKTSMTSTQQATSTGSNGEPTPLPIQTGMTSKCGKFYLVKSGDGCYDIASANNIALSDLYSWNPALKGDCSGLYPDYYICVEEAGGSRTATRPSGTADS</sequence>
<evidence type="ECO:0000313" key="6">
    <source>
        <dbReference type="EMBL" id="KND88571.1"/>
    </source>
</evidence>
<feature type="region of interest" description="Disordered" evidence="4">
    <location>
        <begin position="114"/>
        <end position="138"/>
    </location>
</feature>
<keyword evidence="7" id="KW-1185">Reference proteome</keyword>
<dbReference type="CDD" id="cd00118">
    <property type="entry name" value="LysM"/>
    <property type="match status" value="1"/>
</dbReference>